<organism evidence="2">
    <name type="scientific">Daphnia magna</name>
    <dbReference type="NCBI Taxonomy" id="35525"/>
    <lineage>
        <taxon>Eukaryota</taxon>
        <taxon>Metazoa</taxon>
        <taxon>Ecdysozoa</taxon>
        <taxon>Arthropoda</taxon>
        <taxon>Crustacea</taxon>
        <taxon>Branchiopoda</taxon>
        <taxon>Diplostraca</taxon>
        <taxon>Cladocera</taxon>
        <taxon>Anomopoda</taxon>
        <taxon>Daphniidae</taxon>
        <taxon>Daphnia</taxon>
    </lineage>
</organism>
<feature type="compositionally biased region" description="Polar residues" evidence="1">
    <location>
        <begin position="103"/>
        <end position="129"/>
    </location>
</feature>
<dbReference type="InterPro" id="IPR001878">
    <property type="entry name" value="Znf_CCHC"/>
</dbReference>
<dbReference type="PROSITE" id="PS50158">
    <property type="entry name" value="ZF_CCHC"/>
    <property type="match status" value="4"/>
</dbReference>
<feature type="compositionally biased region" description="Polar residues" evidence="1">
    <location>
        <begin position="546"/>
        <end position="558"/>
    </location>
</feature>
<feature type="compositionally biased region" description="Low complexity" evidence="1">
    <location>
        <begin position="610"/>
        <end position="621"/>
    </location>
</feature>
<dbReference type="EMBL" id="GDIQ01097890">
    <property type="protein sequence ID" value="JAL53836.1"/>
    <property type="molecule type" value="Transcribed_RNA"/>
</dbReference>
<feature type="compositionally biased region" description="Acidic residues" evidence="1">
    <location>
        <begin position="191"/>
        <end position="217"/>
    </location>
</feature>
<sequence>MTRYARANGSKSCNARVSADPTPWSEMVSPNKRAAESIDDDDVTTPKKEKKTPKKTPKVVKLDPGTPKSLAVLKSPVHETSPLVATTSAKKVFRKTPAKQKDTSSVNTPGNASTPQAGKLSQPSPVQTRSARKKKAELNATLGTPNSKAVSPTKTVKGKNLNSKTTPKTQKSTPKAKGMKNSNKEDFKLELDDEMDSDDLDSDDNMVADHDSDDIDSDDEFIDEEQAAKLKAELQSIINKPVNSKSILKSTKTPIKVTKAAETPMKESHVSQKSPIKAATSTANTPAKETSELGDTAVNGTSSAVKMIKTEASSPVKQEALRTKTPTKQTPAKQIASPGTPKAIPASMKTPVKENSNQVKTPAKENSNQVKTPAKGTPSQAKTPAKETPTHAKTPAKETPIQAKTPAKETPIQAKTPVKGTPSQAKTPAKLTPTQAKIPARETRTPAKETPTAAKTPAKTPAKENPTPAKEKPIPATTPAKEMPAPVKTPAKDKTTAKATGSPAPVKTPKEPSSAETLVKETTATVKTPAKQILASSKTPVKAKETSTPAKTKNSPSLTEISAVDAMGQAITPGQDKETPAKSLTLGNLKLPNKRERRAMKKAKENQAPEESGVSEVASEATSKDSQARDELVDAKAAKALARKLRWKQKRDEFKKERAAAQAKNNGNRDSQLNNETSIMEKESKGVDNKTVVHDMMKYLTSRQIGLALNRSPKSKSNAALAEEERYVEVRKKLVASGKTDEEIDRDLPRIMMAIQKRLEQTRCLRCRKRGHMQRDCPISGLRPVSKCYKCGDTTHTIKECSIKEEVYTYAECFICRQTGHLTRNCPSNPKGIYPHGGACFKCGDNSHLSKFCPGTKRSQEEKETSEVIHKKVVAGVLNVKQSADADVMEDTVGQTHNQTPKQGNKKRVVKF</sequence>
<dbReference type="SUPFAM" id="SSF57756">
    <property type="entry name" value="Retrovirus zinc finger-like domains"/>
    <property type="match status" value="2"/>
</dbReference>
<reference evidence="2" key="1">
    <citation type="submission" date="2015-10" db="EMBL/GenBank/DDBJ databases">
        <title>EvidentialGene: Evidence-directed Construction of Complete mRNA Transcriptomes without Genomes.</title>
        <authorList>
            <person name="Gilbert D.G."/>
        </authorList>
    </citation>
    <scope>NUCLEOTIDE SEQUENCE</scope>
</reference>
<feature type="region of interest" description="Disordered" evidence="1">
    <location>
        <begin position="260"/>
        <end position="558"/>
    </location>
</feature>
<evidence type="ECO:0000313" key="2">
    <source>
        <dbReference type="EMBL" id="JAL53836.1"/>
    </source>
</evidence>
<protein>
    <submittedName>
        <fullName evidence="2">Zinc finger CCHC domain-containing protein</fullName>
    </submittedName>
</protein>
<feature type="compositionally biased region" description="Low complexity" evidence="1">
    <location>
        <begin position="448"/>
        <end position="468"/>
    </location>
</feature>
<dbReference type="Gene3D" id="4.10.60.10">
    <property type="entry name" value="Zinc finger, CCHC-type"/>
    <property type="match status" value="2"/>
</dbReference>
<dbReference type="SMART" id="SM00343">
    <property type="entry name" value="ZnF_C2HC"/>
    <property type="match status" value="4"/>
</dbReference>
<dbReference type="OrthoDB" id="3863715at2759"/>
<feature type="compositionally biased region" description="Polar residues" evidence="1">
    <location>
        <begin position="353"/>
        <end position="382"/>
    </location>
</feature>
<feature type="compositionally biased region" description="Polar residues" evidence="1">
    <location>
        <begin position="514"/>
        <end position="526"/>
    </location>
</feature>
<feature type="region of interest" description="Disordered" evidence="1">
    <location>
        <begin position="572"/>
        <end position="630"/>
    </location>
</feature>
<name>A0A0P5M4C3_9CRUS</name>
<dbReference type="Pfam" id="PF00098">
    <property type="entry name" value="zf-CCHC"/>
    <property type="match status" value="1"/>
</dbReference>
<dbReference type="PANTHER" id="PTHR47798:SF2">
    <property type="entry name" value="CCHC-TYPE DOMAIN-CONTAINING PROTEIN"/>
    <property type="match status" value="1"/>
</dbReference>
<feature type="compositionally biased region" description="Polar residues" evidence="1">
    <location>
        <begin position="141"/>
        <end position="154"/>
    </location>
</feature>
<proteinExistence type="predicted"/>
<feature type="region of interest" description="Disordered" evidence="1">
    <location>
        <begin position="1"/>
        <end position="217"/>
    </location>
</feature>
<accession>A0A0P5M4C3</accession>
<dbReference type="GO" id="GO:0003676">
    <property type="term" value="F:nucleic acid binding"/>
    <property type="evidence" value="ECO:0007669"/>
    <property type="project" value="InterPro"/>
</dbReference>
<feature type="compositionally biased region" description="Polar residues" evidence="1">
    <location>
        <begin position="893"/>
        <end position="903"/>
    </location>
</feature>
<dbReference type="GO" id="GO:0008270">
    <property type="term" value="F:zinc ion binding"/>
    <property type="evidence" value="ECO:0007669"/>
    <property type="project" value="InterPro"/>
</dbReference>
<dbReference type="PANTHER" id="PTHR47798">
    <property type="entry name" value="OS04G0555800 PROTEIN"/>
    <property type="match status" value="1"/>
</dbReference>
<feature type="compositionally biased region" description="Basic residues" evidence="1">
    <location>
        <begin position="48"/>
        <end position="58"/>
    </location>
</feature>
<dbReference type="AlphaFoldDB" id="A0A0P5M4C3"/>
<feature type="compositionally biased region" description="Low complexity" evidence="1">
    <location>
        <begin position="163"/>
        <end position="175"/>
    </location>
</feature>
<feature type="region of interest" description="Disordered" evidence="1">
    <location>
        <begin position="893"/>
        <end position="912"/>
    </location>
</feature>
<feature type="compositionally biased region" description="Low complexity" evidence="1">
    <location>
        <begin position="323"/>
        <end position="334"/>
    </location>
</feature>
<evidence type="ECO:0000256" key="1">
    <source>
        <dbReference type="SAM" id="MobiDB-lite"/>
    </source>
</evidence>
<feature type="compositionally biased region" description="Polar residues" evidence="1">
    <location>
        <begin position="271"/>
        <end position="288"/>
    </location>
</feature>
<dbReference type="InterPro" id="IPR036875">
    <property type="entry name" value="Znf_CCHC_sf"/>
</dbReference>